<keyword evidence="2" id="KW-1185">Reference proteome</keyword>
<dbReference type="EMBL" id="BMCJ01000002">
    <property type="protein sequence ID" value="GGC86094.1"/>
    <property type="molecule type" value="Genomic_DNA"/>
</dbReference>
<evidence type="ECO:0008006" key="3">
    <source>
        <dbReference type="Google" id="ProtNLM"/>
    </source>
</evidence>
<protein>
    <recommendedName>
        <fullName evidence="3">Acetyltransferase (GNAT) family protein</fullName>
    </recommendedName>
</protein>
<comment type="caution">
    <text evidence="1">The sequence shown here is derived from an EMBL/GenBank/DDBJ whole genome shotgun (WGS) entry which is preliminary data.</text>
</comment>
<gene>
    <name evidence="1" type="ORF">GCM10007216_16040</name>
</gene>
<reference evidence="2" key="1">
    <citation type="journal article" date="2019" name="Int. J. Syst. Evol. Microbiol.">
        <title>The Global Catalogue of Microorganisms (GCM) 10K type strain sequencing project: providing services to taxonomists for standard genome sequencing and annotation.</title>
        <authorList>
            <consortium name="The Broad Institute Genomics Platform"/>
            <consortium name="The Broad Institute Genome Sequencing Center for Infectious Disease"/>
            <person name="Wu L."/>
            <person name="Ma J."/>
        </authorList>
    </citation>
    <scope>NUCLEOTIDE SEQUENCE [LARGE SCALE GENOMIC DNA]</scope>
    <source>
        <strain evidence="2">CCM 7282</strain>
    </source>
</reference>
<evidence type="ECO:0000313" key="1">
    <source>
        <dbReference type="EMBL" id="GGC86094.1"/>
    </source>
</evidence>
<evidence type="ECO:0000313" key="2">
    <source>
        <dbReference type="Proteomes" id="UP000619534"/>
    </source>
</evidence>
<dbReference type="Proteomes" id="UP000619534">
    <property type="component" value="Unassembled WGS sequence"/>
</dbReference>
<proteinExistence type="predicted"/>
<name>A0ABQ1NYR4_9BACI</name>
<dbReference type="RefSeq" id="WP_062442458.1">
    <property type="nucleotide sequence ID" value="NZ_BMCJ01000002.1"/>
</dbReference>
<accession>A0ABQ1NYR4</accession>
<organism evidence="1 2">
    <name type="scientific">Thalassobacillus devorans</name>
    <dbReference type="NCBI Taxonomy" id="279813"/>
    <lineage>
        <taxon>Bacteria</taxon>
        <taxon>Bacillati</taxon>
        <taxon>Bacillota</taxon>
        <taxon>Bacilli</taxon>
        <taxon>Bacillales</taxon>
        <taxon>Bacillaceae</taxon>
        <taxon>Thalassobacillus</taxon>
    </lineage>
</organism>
<sequence length="136" mass="15588">MEIIKLEEKHWKLLKNKYNHPANVTWNRDELLSDGFLIQEGHMLLGSYLLKPMGQSTVQLKQLTLFSEATPELLLVIFQAIIADINQSEYESVVVNSHSEQLDTLLKHFDFKPSDSEQLPTGANLSTENSWIYVSN</sequence>